<dbReference type="AlphaFoldDB" id="A0A0F9HVM3"/>
<proteinExistence type="predicted"/>
<feature type="non-terminal residue" evidence="1">
    <location>
        <position position="1"/>
    </location>
</feature>
<accession>A0A0F9HVM3</accession>
<name>A0A0F9HVM3_9ZZZZ</name>
<comment type="caution">
    <text evidence="1">The sequence shown here is derived from an EMBL/GenBank/DDBJ whole genome shotgun (WGS) entry which is preliminary data.</text>
</comment>
<gene>
    <name evidence="1" type="ORF">LCGC14_1657900</name>
</gene>
<dbReference type="EMBL" id="LAZR01014041">
    <property type="protein sequence ID" value="KKM19207.1"/>
    <property type="molecule type" value="Genomic_DNA"/>
</dbReference>
<evidence type="ECO:0000313" key="1">
    <source>
        <dbReference type="EMBL" id="KKM19207.1"/>
    </source>
</evidence>
<sequence length="41" mass="4902">ITELEAQRDELKAKIKSLPQMVRRREANIDENEWLARASYE</sequence>
<organism evidence="1">
    <name type="scientific">marine sediment metagenome</name>
    <dbReference type="NCBI Taxonomy" id="412755"/>
    <lineage>
        <taxon>unclassified sequences</taxon>
        <taxon>metagenomes</taxon>
        <taxon>ecological metagenomes</taxon>
    </lineage>
</organism>
<reference evidence="1" key="1">
    <citation type="journal article" date="2015" name="Nature">
        <title>Complex archaea that bridge the gap between prokaryotes and eukaryotes.</title>
        <authorList>
            <person name="Spang A."/>
            <person name="Saw J.H."/>
            <person name="Jorgensen S.L."/>
            <person name="Zaremba-Niedzwiedzka K."/>
            <person name="Martijn J."/>
            <person name="Lind A.E."/>
            <person name="van Eijk R."/>
            <person name="Schleper C."/>
            <person name="Guy L."/>
            <person name="Ettema T.J."/>
        </authorList>
    </citation>
    <scope>NUCLEOTIDE SEQUENCE</scope>
</reference>
<protein>
    <submittedName>
        <fullName evidence="1">Uncharacterized protein</fullName>
    </submittedName>
</protein>